<feature type="non-terminal residue" evidence="7">
    <location>
        <position position="1"/>
    </location>
</feature>
<dbReference type="EMBL" id="BARS01033191">
    <property type="protein sequence ID" value="GAG23149.1"/>
    <property type="molecule type" value="Genomic_DNA"/>
</dbReference>
<dbReference type="Gene3D" id="1.10.150.390">
    <property type="match status" value="1"/>
</dbReference>
<evidence type="ECO:0000313" key="7">
    <source>
        <dbReference type="EMBL" id="GAG23149.1"/>
    </source>
</evidence>
<accession>X0VXH4</accession>
<dbReference type="EC" id="2.7.7.6" evidence="1"/>
<gene>
    <name evidence="7" type="ORF">S01H1_51443</name>
</gene>
<keyword evidence="3" id="KW-0808">Transferase</keyword>
<evidence type="ECO:0000256" key="1">
    <source>
        <dbReference type="ARBA" id="ARBA00012418"/>
    </source>
</evidence>
<organism evidence="7">
    <name type="scientific">marine sediment metagenome</name>
    <dbReference type="NCBI Taxonomy" id="412755"/>
    <lineage>
        <taxon>unclassified sequences</taxon>
        <taxon>metagenomes</taxon>
        <taxon>ecological metagenomes</taxon>
    </lineage>
</organism>
<comment type="catalytic activity">
    <reaction evidence="6">
        <text>RNA(n) + a ribonucleoside 5'-triphosphate = RNA(n+1) + diphosphate</text>
        <dbReference type="Rhea" id="RHEA:21248"/>
        <dbReference type="Rhea" id="RHEA-COMP:14527"/>
        <dbReference type="Rhea" id="RHEA-COMP:17342"/>
        <dbReference type="ChEBI" id="CHEBI:33019"/>
        <dbReference type="ChEBI" id="CHEBI:61557"/>
        <dbReference type="ChEBI" id="CHEBI:140395"/>
        <dbReference type="EC" id="2.7.7.6"/>
    </reaction>
</comment>
<evidence type="ECO:0000256" key="6">
    <source>
        <dbReference type="ARBA" id="ARBA00048552"/>
    </source>
</evidence>
<proteinExistence type="predicted"/>
<comment type="caution">
    <text evidence="7">The sequence shown here is derived from an EMBL/GenBank/DDBJ whole genome shotgun (WGS) entry which is preliminary data.</text>
</comment>
<keyword evidence="5" id="KW-0804">Transcription</keyword>
<dbReference type="SUPFAM" id="SSF64484">
    <property type="entry name" value="beta and beta-prime subunits of DNA dependent RNA-polymerase"/>
    <property type="match status" value="1"/>
</dbReference>
<evidence type="ECO:0000256" key="3">
    <source>
        <dbReference type="ARBA" id="ARBA00022679"/>
    </source>
</evidence>
<protein>
    <recommendedName>
        <fullName evidence="1">DNA-directed RNA polymerase</fullName>
        <ecNumber evidence="1">2.7.7.6</ecNumber>
    </recommendedName>
</protein>
<keyword evidence="4" id="KW-0548">Nucleotidyltransferase</keyword>
<dbReference type="GO" id="GO:0003899">
    <property type="term" value="F:DNA-directed RNA polymerase activity"/>
    <property type="evidence" value="ECO:0007669"/>
    <property type="project" value="UniProtKB-EC"/>
</dbReference>
<dbReference type="PANTHER" id="PTHR19376">
    <property type="entry name" value="DNA-DIRECTED RNA POLYMERASE"/>
    <property type="match status" value="1"/>
</dbReference>
<dbReference type="GO" id="GO:0000428">
    <property type="term" value="C:DNA-directed RNA polymerase complex"/>
    <property type="evidence" value="ECO:0007669"/>
    <property type="project" value="UniProtKB-KW"/>
</dbReference>
<dbReference type="InterPro" id="IPR045867">
    <property type="entry name" value="DNA-dir_RpoC_beta_prime"/>
</dbReference>
<dbReference type="AlphaFoldDB" id="X0VXH4"/>
<evidence type="ECO:0000256" key="5">
    <source>
        <dbReference type="ARBA" id="ARBA00023163"/>
    </source>
</evidence>
<sequence length="84" mass="9021">SSFQHTIKVLAQAAIAATEDNLYGLKENVIIGKLIPAGTGFVPGRFAEEDIEDVLLEEDELEEKILAEVVSEDSLETPPPVAAD</sequence>
<name>X0VXH4_9ZZZZ</name>
<keyword evidence="2" id="KW-0240">DNA-directed RNA polymerase</keyword>
<evidence type="ECO:0000256" key="2">
    <source>
        <dbReference type="ARBA" id="ARBA00022478"/>
    </source>
</evidence>
<dbReference type="PANTHER" id="PTHR19376:SF54">
    <property type="entry name" value="DNA-DIRECTED RNA POLYMERASE SUBUNIT BETA"/>
    <property type="match status" value="1"/>
</dbReference>
<reference evidence="7" key="1">
    <citation type="journal article" date="2014" name="Front. Microbiol.">
        <title>High frequency of phylogenetically diverse reductive dehalogenase-homologous genes in deep subseafloor sedimentary metagenomes.</title>
        <authorList>
            <person name="Kawai M."/>
            <person name="Futagami T."/>
            <person name="Toyoda A."/>
            <person name="Takaki Y."/>
            <person name="Nishi S."/>
            <person name="Hori S."/>
            <person name="Arai W."/>
            <person name="Tsubouchi T."/>
            <person name="Morono Y."/>
            <person name="Uchiyama I."/>
            <person name="Ito T."/>
            <person name="Fujiyama A."/>
            <person name="Inagaki F."/>
            <person name="Takami H."/>
        </authorList>
    </citation>
    <scope>NUCLEOTIDE SEQUENCE</scope>
    <source>
        <strain evidence="7">Expedition CK06-06</strain>
    </source>
</reference>
<evidence type="ECO:0000256" key="4">
    <source>
        <dbReference type="ARBA" id="ARBA00022695"/>
    </source>
</evidence>
<dbReference type="GO" id="GO:0006351">
    <property type="term" value="P:DNA-templated transcription"/>
    <property type="evidence" value="ECO:0007669"/>
    <property type="project" value="InterPro"/>
</dbReference>